<evidence type="ECO:0000256" key="1">
    <source>
        <dbReference type="SAM" id="MobiDB-lite"/>
    </source>
</evidence>
<dbReference type="SUPFAM" id="SSF47090">
    <property type="entry name" value="PGBD-like"/>
    <property type="match status" value="1"/>
</dbReference>
<organism evidence="3 4">
    <name type="scientific">Glutamicibacter halophytocola</name>
    <dbReference type="NCBI Taxonomy" id="1933880"/>
    <lineage>
        <taxon>Bacteria</taxon>
        <taxon>Bacillati</taxon>
        <taxon>Actinomycetota</taxon>
        <taxon>Actinomycetes</taxon>
        <taxon>Micrococcales</taxon>
        <taxon>Micrococcaceae</taxon>
        <taxon>Glutamicibacter</taxon>
    </lineage>
</organism>
<protein>
    <submittedName>
        <fullName evidence="3">M15 family metallopeptidase</fullName>
    </submittedName>
</protein>
<dbReference type="SUPFAM" id="SSF55166">
    <property type="entry name" value="Hedgehog/DD-peptidase"/>
    <property type="match status" value="1"/>
</dbReference>
<sequence>MPESGRKASLKMAVSRLGWDLLEPGSSRLVSFKWITGKVRTGDGQVILDYLCQRFNSEVEPIVKGWSWGYAKRDVREAAGIPSEHQTGWAIDINAPIHGLGLVDTFSSSDEAAIHRILKDLGGAVRWGGDYGGRKDEMHFELQGGLALLKRVADRIRAGAVGNVKPTGSTSKPKPAPKPGSKRPTDYANLSTDGKFGEKSIEATQILMSQIGLYDRAIDGDPGKYTWMAVQEWLAGHGLYKRAIDGNPGYYTYLALQQFLRKKGLYPASKWLLDGKFGPATIEAFQKYLNTQNGK</sequence>
<evidence type="ECO:0000259" key="2">
    <source>
        <dbReference type="Pfam" id="PF13539"/>
    </source>
</evidence>
<dbReference type="InterPro" id="IPR039561">
    <property type="entry name" value="Peptidase_M15C"/>
</dbReference>
<name>A0AA94Y1S7_9MICC</name>
<dbReference type="GO" id="GO:0008233">
    <property type="term" value="F:peptidase activity"/>
    <property type="evidence" value="ECO:0007669"/>
    <property type="project" value="InterPro"/>
</dbReference>
<dbReference type="InterPro" id="IPR036365">
    <property type="entry name" value="PGBD-like_sf"/>
</dbReference>
<accession>A0AA94Y1S7</accession>
<reference evidence="3" key="1">
    <citation type="journal article" date="2022" name="Pest Manag. Sci.">
        <title>Glutamicibacter halophytocola-mediated host fitness of potato tuber moth on Solanaceae crops.</title>
        <authorList>
            <person name="Wang W."/>
            <person name="Xiao G."/>
            <person name="Du G."/>
            <person name="Chang L."/>
            <person name="Yang Y."/>
            <person name="Ye J."/>
            <person name="Chen B."/>
        </authorList>
    </citation>
    <scope>NUCLEOTIDE SEQUENCE</scope>
    <source>
        <strain evidence="3">S2</strain>
    </source>
</reference>
<dbReference type="InterPro" id="IPR009045">
    <property type="entry name" value="Zn_M74/Hedgehog-like"/>
</dbReference>
<evidence type="ECO:0000313" key="3">
    <source>
        <dbReference type="EMBL" id="UUX60187.1"/>
    </source>
</evidence>
<dbReference type="InterPro" id="IPR036366">
    <property type="entry name" value="PGBDSf"/>
</dbReference>
<dbReference type="AlphaFoldDB" id="A0AA94Y1S7"/>
<feature type="region of interest" description="Disordered" evidence="1">
    <location>
        <begin position="160"/>
        <end position="189"/>
    </location>
</feature>
<dbReference type="Pfam" id="PF13539">
    <property type="entry name" value="Peptidase_M15_4"/>
    <property type="match status" value="1"/>
</dbReference>
<feature type="domain" description="Peptidase M15C" evidence="2">
    <location>
        <begin position="82"/>
        <end position="142"/>
    </location>
</feature>
<gene>
    <name evidence="3" type="ORF">NUH22_06125</name>
</gene>
<dbReference type="Proteomes" id="UP001060018">
    <property type="component" value="Chromosome"/>
</dbReference>
<dbReference type="Gene3D" id="1.10.101.10">
    <property type="entry name" value="PGBD-like superfamily/PGBD"/>
    <property type="match status" value="1"/>
</dbReference>
<dbReference type="Gene3D" id="3.30.1380.10">
    <property type="match status" value="1"/>
</dbReference>
<dbReference type="RefSeq" id="WP_257746172.1">
    <property type="nucleotide sequence ID" value="NZ_CP102487.1"/>
</dbReference>
<dbReference type="EMBL" id="CP102487">
    <property type="protein sequence ID" value="UUX60187.1"/>
    <property type="molecule type" value="Genomic_DNA"/>
</dbReference>
<evidence type="ECO:0000313" key="4">
    <source>
        <dbReference type="Proteomes" id="UP001060018"/>
    </source>
</evidence>
<proteinExistence type="predicted"/>